<dbReference type="OMA" id="MPVEIDF"/>
<dbReference type="Pfam" id="PF07973">
    <property type="entry name" value="tRNA_SAD"/>
    <property type="match status" value="1"/>
</dbReference>
<reference evidence="6" key="1">
    <citation type="journal article" date="2013" name="Science">
        <title>The Amborella genome and the evolution of flowering plants.</title>
        <authorList>
            <consortium name="Amborella Genome Project"/>
        </authorList>
    </citation>
    <scope>NUCLEOTIDE SEQUENCE [LARGE SCALE GENOMIC DNA]</scope>
</reference>
<name>W1P5G8_AMBTC</name>
<dbReference type="eggNOG" id="KOG2105">
    <property type="taxonomic scope" value="Eukaryota"/>
</dbReference>
<evidence type="ECO:0000256" key="1">
    <source>
        <dbReference type="ARBA" id="ARBA00001947"/>
    </source>
</evidence>
<feature type="domain" description="Alanyl-transfer RNA synthetases family profile" evidence="4">
    <location>
        <begin position="52"/>
        <end position="288"/>
    </location>
</feature>
<dbReference type="InterPro" id="IPR051335">
    <property type="entry name" value="Alanyl-tRNA_Editing_Enzymes"/>
</dbReference>
<dbReference type="EMBL" id="KI394661">
    <property type="protein sequence ID" value="ERN02175.1"/>
    <property type="molecule type" value="Genomic_DNA"/>
</dbReference>
<dbReference type="STRING" id="13333.W1P5G8"/>
<comment type="subcellular location">
    <subcellularLocation>
        <location evidence="2">Cytoplasm</location>
    </subcellularLocation>
</comment>
<dbReference type="InterPro" id="IPR018165">
    <property type="entry name" value="Ala-tRNA-synth_IIc_core"/>
</dbReference>
<dbReference type="PROSITE" id="PS50860">
    <property type="entry name" value="AA_TRNA_LIGASE_II_ALA"/>
    <property type="match status" value="1"/>
</dbReference>
<evidence type="ECO:0000313" key="6">
    <source>
        <dbReference type="Proteomes" id="UP000017836"/>
    </source>
</evidence>
<dbReference type="AlphaFoldDB" id="W1P5G8"/>
<organism evidence="5 6">
    <name type="scientific">Amborella trichopoda</name>
    <dbReference type="NCBI Taxonomy" id="13333"/>
    <lineage>
        <taxon>Eukaryota</taxon>
        <taxon>Viridiplantae</taxon>
        <taxon>Streptophyta</taxon>
        <taxon>Embryophyta</taxon>
        <taxon>Tracheophyta</taxon>
        <taxon>Spermatophyta</taxon>
        <taxon>Magnoliopsida</taxon>
        <taxon>Amborellales</taxon>
        <taxon>Amborellaceae</taxon>
        <taxon>Amborella</taxon>
    </lineage>
</organism>
<dbReference type="KEGG" id="atr:18430278"/>
<dbReference type="OrthoDB" id="288942at2759"/>
<dbReference type="InterPro" id="IPR018163">
    <property type="entry name" value="Thr/Ala-tRNA-synth_IIc_edit"/>
</dbReference>
<evidence type="ECO:0000313" key="5">
    <source>
        <dbReference type="EMBL" id="ERN02175.1"/>
    </source>
</evidence>
<dbReference type="FunFam" id="3.30.980.10:FF:000008">
    <property type="entry name" value="Similar to alanyl-tRNA synthetase"/>
    <property type="match status" value="1"/>
</dbReference>
<evidence type="ECO:0000259" key="4">
    <source>
        <dbReference type="PROSITE" id="PS50860"/>
    </source>
</evidence>
<keyword evidence="6" id="KW-1185">Reference proteome</keyword>
<evidence type="ECO:0000256" key="2">
    <source>
        <dbReference type="ARBA" id="ARBA00004496"/>
    </source>
</evidence>
<sequence>MILTGVRPPIPSLLSSNGHGNKLAVILLRTCLRRIPVTRINSLRSLSVFPTMEDLPATKLTYYDDMWKLLSAASFITHLKEEAREAVILDSTIFHPQGGGQPADHGVIANSEGDIKFIVDDVRLKNGVVFHYGSFNLLYEREVAFERGQQVHLSVDEKRRKLNARLHSAGHVMDACMRLVGLGHLEPAKGYHFPDGAFVEYKGTVTLNELQSKQKDLEKEANVMISNGGKVTASILPYKEALELCGGSLPDYIPKDSSPRIVQLGNNLGCPCGGTHVADMSEIGSMKISQIRMKKGIAKISYSIEL</sequence>
<accession>W1P5G8</accession>
<dbReference type="Pfam" id="PF01411">
    <property type="entry name" value="tRNA-synt_2c"/>
    <property type="match status" value="1"/>
</dbReference>
<dbReference type="GO" id="GO:0006419">
    <property type="term" value="P:alanyl-tRNA aminoacylation"/>
    <property type="evidence" value="ECO:0007669"/>
    <property type="project" value="InterPro"/>
</dbReference>
<protein>
    <recommendedName>
        <fullName evidence="4">Alanyl-transfer RNA synthetases family profile domain-containing protein</fullName>
    </recommendedName>
</protein>
<dbReference type="GO" id="GO:0004813">
    <property type="term" value="F:alanine-tRNA ligase activity"/>
    <property type="evidence" value="ECO:0007669"/>
    <property type="project" value="InterPro"/>
</dbReference>
<dbReference type="InterPro" id="IPR018164">
    <property type="entry name" value="Ala-tRNA-synth_IIc_N"/>
</dbReference>
<dbReference type="Proteomes" id="UP000017836">
    <property type="component" value="Unassembled WGS sequence"/>
</dbReference>
<dbReference type="Gene3D" id="2.40.30.130">
    <property type="match status" value="1"/>
</dbReference>
<dbReference type="GO" id="GO:0005524">
    <property type="term" value="F:ATP binding"/>
    <property type="evidence" value="ECO:0007669"/>
    <property type="project" value="InterPro"/>
</dbReference>
<dbReference type="PANTHER" id="PTHR43462">
    <property type="entry name" value="ALANYL-TRNA EDITING PROTEIN"/>
    <property type="match status" value="1"/>
</dbReference>
<dbReference type="Gene3D" id="3.30.980.10">
    <property type="entry name" value="Threonyl-trna Synthetase, Chain A, domain 2"/>
    <property type="match status" value="1"/>
</dbReference>
<dbReference type="HOGENOM" id="CLU_004485_3_1_1"/>
<dbReference type="SUPFAM" id="SSF50447">
    <property type="entry name" value="Translation proteins"/>
    <property type="match status" value="1"/>
</dbReference>
<proteinExistence type="inferred from homology"/>
<evidence type="ECO:0000256" key="3">
    <source>
        <dbReference type="ARBA" id="ARBA00008429"/>
    </source>
</evidence>
<comment type="cofactor">
    <cofactor evidence="1">
        <name>Zn(2+)</name>
        <dbReference type="ChEBI" id="CHEBI:29105"/>
    </cofactor>
</comment>
<dbReference type="InterPro" id="IPR009000">
    <property type="entry name" value="Transl_B-barrel_sf"/>
</dbReference>
<dbReference type="SUPFAM" id="SSF55186">
    <property type="entry name" value="ThrRS/AlaRS common domain"/>
    <property type="match status" value="1"/>
</dbReference>
<dbReference type="GO" id="GO:0003676">
    <property type="term" value="F:nucleic acid binding"/>
    <property type="evidence" value="ECO:0007669"/>
    <property type="project" value="InterPro"/>
</dbReference>
<dbReference type="InterPro" id="IPR012947">
    <property type="entry name" value="tRNA_SAD"/>
</dbReference>
<dbReference type="PANTHER" id="PTHR43462:SF2">
    <property type="entry name" value="THREONYL AND ALANYL TRNA SYNTHETASE SECOND ADDITIONAL DOMAIN-CONTAINING PROTEIN"/>
    <property type="match status" value="1"/>
</dbReference>
<gene>
    <name evidence="5" type="ORF">AMTR_s00045p00197400</name>
</gene>
<dbReference type="GO" id="GO:0005737">
    <property type="term" value="C:cytoplasm"/>
    <property type="evidence" value="ECO:0007669"/>
    <property type="project" value="UniProtKB-SubCell"/>
</dbReference>
<dbReference type="Gramene" id="ERN02175">
    <property type="protein sequence ID" value="ERN02175"/>
    <property type="gene ID" value="AMTR_s00045p00197400"/>
</dbReference>
<comment type="similarity">
    <text evidence="3">Belongs to the class-II aminoacyl-tRNA synthetase family. Alax-L subfamily.</text>
</comment>